<dbReference type="GO" id="GO:0000976">
    <property type="term" value="F:transcription cis-regulatory region binding"/>
    <property type="evidence" value="ECO:0007669"/>
    <property type="project" value="TreeGrafter"/>
</dbReference>
<dbReference type="GO" id="GO:0006355">
    <property type="term" value="P:regulation of DNA-templated transcription"/>
    <property type="evidence" value="ECO:0007669"/>
    <property type="project" value="InterPro"/>
</dbReference>
<dbReference type="CDD" id="cd00383">
    <property type="entry name" value="trans_reg_C"/>
    <property type="match status" value="1"/>
</dbReference>
<organism evidence="11 12">
    <name type="scientific">Dactylosporangium sucinum</name>
    <dbReference type="NCBI Taxonomy" id="1424081"/>
    <lineage>
        <taxon>Bacteria</taxon>
        <taxon>Bacillati</taxon>
        <taxon>Actinomycetota</taxon>
        <taxon>Actinomycetes</taxon>
        <taxon>Micromonosporales</taxon>
        <taxon>Micromonosporaceae</taxon>
        <taxon>Dactylosporangium</taxon>
    </lineage>
</organism>
<evidence type="ECO:0000256" key="1">
    <source>
        <dbReference type="ARBA" id="ARBA00022553"/>
    </source>
</evidence>
<dbReference type="Pfam" id="PF00486">
    <property type="entry name" value="Trans_reg_C"/>
    <property type="match status" value="1"/>
</dbReference>
<reference evidence="11" key="1">
    <citation type="journal article" date="2014" name="Int. J. Syst. Evol. Microbiol.">
        <title>Complete genome sequence of Corynebacterium casei LMG S-19264T (=DSM 44701T), isolated from a smear-ripened cheese.</title>
        <authorList>
            <consortium name="US DOE Joint Genome Institute (JGI-PGF)"/>
            <person name="Walter F."/>
            <person name="Albersmeier A."/>
            <person name="Kalinowski J."/>
            <person name="Ruckert C."/>
        </authorList>
    </citation>
    <scope>NUCLEOTIDE SEQUENCE</scope>
    <source>
        <strain evidence="11">JCM 19831</strain>
    </source>
</reference>
<evidence type="ECO:0000256" key="5">
    <source>
        <dbReference type="ARBA" id="ARBA00041201"/>
    </source>
</evidence>
<evidence type="ECO:0000259" key="8">
    <source>
        <dbReference type="PROSITE" id="PS50110"/>
    </source>
</evidence>
<protein>
    <recommendedName>
        <fullName evidence="5">Sensory transduction protein RegX3</fullName>
    </recommendedName>
</protein>
<dbReference type="Proteomes" id="UP000642070">
    <property type="component" value="Unassembled WGS sequence"/>
</dbReference>
<dbReference type="EMBL" id="BMPI01000076">
    <property type="protein sequence ID" value="GGM77991.1"/>
    <property type="molecule type" value="Genomic_DNA"/>
</dbReference>
<accession>A0A917UCI9</accession>
<dbReference type="Pfam" id="PF20271">
    <property type="entry name" value="CATASP"/>
    <property type="match status" value="1"/>
</dbReference>
<evidence type="ECO:0000259" key="9">
    <source>
        <dbReference type="PROSITE" id="PS51755"/>
    </source>
</evidence>
<proteinExistence type="predicted"/>
<evidence type="ECO:0000313" key="12">
    <source>
        <dbReference type="Proteomes" id="UP000642070"/>
    </source>
</evidence>
<dbReference type="GO" id="GO:0000156">
    <property type="term" value="F:phosphorelay response regulator activity"/>
    <property type="evidence" value="ECO:0007669"/>
    <property type="project" value="TreeGrafter"/>
</dbReference>
<feature type="DNA-binding region" description="OmpR/PhoB-type" evidence="7">
    <location>
        <begin position="91"/>
        <end position="192"/>
    </location>
</feature>
<dbReference type="InterPro" id="IPR001789">
    <property type="entry name" value="Sig_transdc_resp-reg_receiver"/>
</dbReference>
<feature type="domain" description="OmpR/PhoB-type" evidence="9">
    <location>
        <begin position="91"/>
        <end position="192"/>
    </location>
</feature>
<comment type="caution">
    <text evidence="11">The sequence shown here is derived from an EMBL/GenBank/DDBJ whole genome shotgun (WGS) entry which is preliminary data.</text>
</comment>
<dbReference type="GO" id="GO:0032993">
    <property type="term" value="C:protein-DNA complex"/>
    <property type="evidence" value="ECO:0007669"/>
    <property type="project" value="TreeGrafter"/>
</dbReference>
<dbReference type="Gene3D" id="3.40.50.2300">
    <property type="match status" value="1"/>
</dbReference>
<dbReference type="InterPro" id="IPR036388">
    <property type="entry name" value="WH-like_DNA-bd_sf"/>
</dbReference>
<sequence>MAGLAARQADLVLLDLPLPGVPGADLCRVLRARSSAGIIVLGAAHFEPDAPIALDCGADDYLAKPFGLRELVARIRAVVRRRRGPEPRAPQDVLAGGPVVLDVGAHRATLAGQALDLPLKEFQLLETLLRQAGRPVARARLLHTIRSGDESGHQGSNTLSVHIKRLRTKIEPDPGAPSHLVTVRGVGYKFVPWPAQPTPPGDLRPDLADALRTALGWRLPPAGWMLVDGLAREIERSLNSDPVELRVARQRLDLLQPGTATPAGAQPCPEHLSERLEAIARRLAPDRG</sequence>
<dbReference type="GO" id="GO:0005829">
    <property type="term" value="C:cytosol"/>
    <property type="evidence" value="ECO:0007669"/>
    <property type="project" value="TreeGrafter"/>
</dbReference>
<feature type="domain" description="Response regulatory" evidence="8">
    <location>
        <begin position="1"/>
        <end position="79"/>
    </location>
</feature>
<evidence type="ECO:0000313" key="10">
    <source>
        <dbReference type="EMBL" id="GGM77201.1"/>
    </source>
</evidence>
<dbReference type="SMART" id="SM00862">
    <property type="entry name" value="Trans_reg_C"/>
    <property type="match status" value="1"/>
</dbReference>
<evidence type="ECO:0000256" key="6">
    <source>
        <dbReference type="PROSITE-ProRule" id="PRU00169"/>
    </source>
</evidence>
<keyword evidence="1 6" id="KW-0597">Phosphoprotein</keyword>
<dbReference type="InterPro" id="IPR011006">
    <property type="entry name" value="CheY-like_superfamily"/>
</dbReference>
<evidence type="ECO:0000313" key="11">
    <source>
        <dbReference type="EMBL" id="GGM77991.1"/>
    </source>
</evidence>
<evidence type="ECO:0000256" key="7">
    <source>
        <dbReference type="PROSITE-ProRule" id="PRU01091"/>
    </source>
</evidence>
<dbReference type="PANTHER" id="PTHR48111:SF72">
    <property type="entry name" value="SENSORY TRANSDUCTION PROTEIN REGX3"/>
    <property type="match status" value="1"/>
</dbReference>
<evidence type="ECO:0000256" key="2">
    <source>
        <dbReference type="ARBA" id="ARBA00023015"/>
    </source>
</evidence>
<dbReference type="PROSITE" id="PS51755">
    <property type="entry name" value="OMPR_PHOB"/>
    <property type="match status" value="1"/>
</dbReference>
<dbReference type="PANTHER" id="PTHR48111">
    <property type="entry name" value="REGULATOR OF RPOS"/>
    <property type="match status" value="1"/>
</dbReference>
<keyword evidence="2" id="KW-0805">Transcription regulation</keyword>
<dbReference type="EMBL" id="BMPI01000075">
    <property type="protein sequence ID" value="GGM77201.1"/>
    <property type="molecule type" value="Genomic_DNA"/>
</dbReference>
<dbReference type="InterPro" id="IPR046924">
    <property type="entry name" value="CATASP"/>
</dbReference>
<dbReference type="SUPFAM" id="SSF46894">
    <property type="entry name" value="C-terminal effector domain of the bipartite response regulators"/>
    <property type="match status" value="1"/>
</dbReference>
<reference evidence="11" key="2">
    <citation type="submission" date="2020-09" db="EMBL/GenBank/DDBJ databases">
        <authorList>
            <person name="Sun Q."/>
            <person name="Ohkuma M."/>
        </authorList>
    </citation>
    <scope>NUCLEOTIDE SEQUENCE</scope>
    <source>
        <strain evidence="11">JCM 19831</strain>
    </source>
</reference>
<dbReference type="InterPro" id="IPR016032">
    <property type="entry name" value="Sig_transdc_resp-reg_C-effctor"/>
</dbReference>
<feature type="modified residue" description="4-aspartylphosphate" evidence="6">
    <location>
        <position position="15"/>
    </location>
</feature>
<dbReference type="Gene3D" id="1.10.10.10">
    <property type="entry name" value="Winged helix-like DNA-binding domain superfamily/Winged helix DNA-binding domain"/>
    <property type="match status" value="1"/>
</dbReference>
<keyword evidence="12" id="KW-1185">Reference proteome</keyword>
<keyword evidence="3 7" id="KW-0238">DNA-binding</keyword>
<keyword evidence="4" id="KW-0804">Transcription</keyword>
<dbReference type="PROSITE" id="PS50110">
    <property type="entry name" value="RESPONSE_REGULATORY"/>
    <property type="match status" value="1"/>
</dbReference>
<gene>
    <name evidence="10" type="ORF">GCM10007977_093350</name>
    <name evidence="11" type="ORF">GCM10007977_094340</name>
</gene>
<dbReference type="Pfam" id="PF00072">
    <property type="entry name" value="Response_reg"/>
    <property type="match status" value="1"/>
</dbReference>
<dbReference type="InterPro" id="IPR001867">
    <property type="entry name" value="OmpR/PhoB-type_DNA-bd"/>
</dbReference>
<dbReference type="SUPFAM" id="SSF52172">
    <property type="entry name" value="CheY-like"/>
    <property type="match status" value="1"/>
</dbReference>
<dbReference type="AlphaFoldDB" id="A0A917UCI9"/>
<dbReference type="InterPro" id="IPR039420">
    <property type="entry name" value="WalR-like"/>
</dbReference>
<evidence type="ECO:0000256" key="3">
    <source>
        <dbReference type="ARBA" id="ARBA00023125"/>
    </source>
</evidence>
<name>A0A917UCI9_9ACTN</name>
<evidence type="ECO:0000256" key="4">
    <source>
        <dbReference type="ARBA" id="ARBA00023163"/>
    </source>
</evidence>